<gene>
    <name evidence="1" type="ORF">GMRT_10263</name>
</gene>
<name>A0A4Z1SX91_GIAMU</name>
<accession>A0A4Z1SX91</accession>
<dbReference type="EMBL" id="VDLU01000001">
    <property type="protein sequence ID" value="TNJ29445.1"/>
    <property type="molecule type" value="Genomic_DNA"/>
</dbReference>
<dbReference type="AlphaFoldDB" id="A0A4Z1SX91"/>
<evidence type="ECO:0000313" key="1">
    <source>
        <dbReference type="EMBL" id="TNJ29445.1"/>
    </source>
</evidence>
<sequence>MHPNKLIEDRLVERFENTYPFSINPFEEQYIELHDRAGNAYTICKRAILQSPFLKMHCGPKPLSLDISPQAMRLVIRYLYYKLRYGAQVARTEHPSEIPVFKAIPHTIALEVADAAALLQI</sequence>
<dbReference type="Proteomes" id="UP000315496">
    <property type="component" value="Chromosome 1"/>
</dbReference>
<dbReference type="OrthoDB" id="10249176at2759"/>
<keyword evidence="2" id="KW-1185">Reference proteome</keyword>
<evidence type="ECO:0000313" key="2">
    <source>
        <dbReference type="Proteomes" id="UP000315496"/>
    </source>
</evidence>
<dbReference type="Gene3D" id="3.30.710.10">
    <property type="entry name" value="Potassium Channel Kv1.1, Chain A"/>
    <property type="match status" value="1"/>
</dbReference>
<organism evidence="1 2">
    <name type="scientific">Giardia muris</name>
    <dbReference type="NCBI Taxonomy" id="5742"/>
    <lineage>
        <taxon>Eukaryota</taxon>
        <taxon>Metamonada</taxon>
        <taxon>Diplomonadida</taxon>
        <taxon>Hexamitidae</taxon>
        <taxon>Giardiinae</taxon>
        <taxon>Giardia</taxon>
    </lineage>
</organism>
<dbReference type="SUPFAM" id="SSF54695">
    <property type="entry name" value="POZ domain"/>
    <property type="match status" value="1"/>
</dbReference>
<protein>
    <recommendedName>
        <fullName evidence="3">Elongin-C</fullName>
    </recommendedName>
</protein>
<dbReference type="InterPro" id="IPR011333">
    <property type="entry name" value="SKP1/BTB/POZ_sf"/>
</dbReference>
<dbReference type="VEuPathDB" id="GiardiaDB:GMRT_10263"/>
<comment type="caution">
    <text evidence="1">The sequence shown here is derived from an EMBL/GenBank/DDBJ whole genome shotgun (WGS) entry which is preliminary data.</text>
</comment>
<reference evidence="1 2" key="1">
    <citation type="submission" date="2019-05" db="EMBL/GenBank/DDBJ databases">
        <title>The compact genome of Giardia muris reveals important steps in the evolution of intestinal protozoan parasites.</title>
        <authorList>
            <person name="Xu F."/>
            <person name="Jimenez-Gonzalez A."/>
            <person name="Einarsson E."/>
            <person name="Astvaldsson A."/>
            <person name="Peirasmaki D."/>
            <person name="Eckmann L."/>
            <person name="Andersson J.O."/>
            <person name="Svard S.G."/>
            <person name="Jerlstrom-Hultqvist J."/>
        </authorList>
    </citation>
    <scope>NUCLEOTIDE SEQUENCE [LARGE SCALE GENOMIC DNA]</scope>
    <source>
        <strain evidence="1 2">Roberts-Thomson</strain>
    </source>
</reference>
<evidence type="ECO:0008006" key="3">
    <source>
        <dbReference type="Google" id="ProtNLM"/>
    </source>
</evidence>
<proteinExistence type="predicted"/>